<evidence type="ECO:0000313" key="7">
    <source>
        <dbReference type="Proteomes" id="UP000189940"/>
    </source>
</evidence>
<dbReference type="Pfam" id="PF00072">
    <property type="entry name" value="Response_reg"/>
    <property type="match status" value="1"/>
</dbReference>
<feature type="modified residue" description="4-aspartylphosphate" evidence="4">
    <location>
        <position position="69"/>
    </location>
</feature>
<dbReference type="RefSeq" id="WP_079445781.1">
    <property type="nucleotide sequence ID" value="NZ_JAVDPZ010000005.1"/>
</dbReference>
<feature type="domain" description="Response regulatory" evidence="5">
    <location>
        <begin position="19"/>
        <end position="130"/>
    </location>
</feature>
<keyword evidence="2" id="KW-0805">Transcription regulation</keyword>
<dbReference type="InterPro" id="IPR050595">
    <property type="entry name" value="Bact_response_regulator"/>
</dbReference>
<evidence type="ECO:0000256" key="4">
    <source>
        <dbReference type="PROSITE-ProRule" id="PRU00169"/>
    </source>
</evidence>
<protein>
    <recommendedName>
        <fullName evidence="5">Response regulatory domain-containing protein</fullName>
    </recommendedName>
</protein>
<keyword evidence="7" id="KW-1185">Reference proteome</keyword>
<name>A0A1V4I2N6_NITVU</name>
<proteinExistence type="predicted"/>
<comment type="caution">
    <text evidence="6">The sequence shown here is derived from an EMBL/GenBank/DDBJ whole genome shotgun (WGS) entry which is preliminary data.</text>
</comment>
<dbReference type="GO" id="GO:0000160">
    <property type="term" value="P:phosphorelay signal transduction system"/>
    <property type="evidence" value="ECO:0007669"/>
    <property type="project" value="InterPro"/>
</dbReference>
<reference evidence="6 7" key="1">
    <citation type="submission" date="2017-02" db="EMBL/GenBank/DDBJ databases">
        <title>Genome sequence of the nitrite-oxidizing bacterium Nitrobacter vulgaris strain Ab1.</title>
        <authorList>
            <person name="Mellbye B.L."/>
            <person name="Davis E.W."/>
            <person name="Spieck E."/>
            <person name="Chang J.H."/>
            <person name="Bottomley P.J."/>
            <person name="Sayavedra-Soto L.A."/>
        </authorList>
    </citation>
    <scope>NUCLEOTIDE SEQUENCE [LARGE SCALE GENOMIC DNA]</scope>
    <source>
        <strain evidence="6 7">Ab1</strain>
    </source>
</reference>
<keyword evidence="3" id="KW-0804">Transcription</keyword>
<dbReference type="InterPro" id="IPR001789">
    <property type="entry name" value="Sig_transdc_resp-reg_receiver"/>
</dbReference>
<accession>A0A1V4I2N6</accession>
<dbReference type="STRING" id="29421.B2M20_03500"/>
<evidence type="ECO:0000256" key="2">
    <source>
        <dbReference type="ARBA" id="ARBA00023015"/>
    </source>
</evidence>
<gene>
    <name evidence="6" type="ORF">B2M20_03500</name>
</gene>
<dbReference type="AlphaFoldDB" id="A0A1V4I2N6"/>
<dbReference type="SMART" id="SM00448">
    <property type="entry name" value="REC"/>
    <property type="match status" value="1"/>
</dbReference>
<dbReference type="Proteomes" id="UP000189940">
    <property type="component" value="Unassembled WGS sequence"/>
</dbReference>
<organism evidence="6 7">
    <name type="scientific">Nitrobacter vulgaris</name>
    <dbReference type="NCBI Taxonomy" id="29421"/>
    <lineage>
        <taxon>Bacteria</taxon>
        <taxon>Pseudomonadati</taxon>
        <taxon>Pseudomonadota</taxon>
        <taxon>Alphaproteobacteria</taxon>
        <taxon>Hyphomicrobiales</taxon>
        <taxon>Nitrobacteraceae</taxon>
        <taxon>Nitrobacter</taxon>
    </lineage>
</organism>
<sequence length="135" mass="14514">MDTVVPDDPASKPAGIPRDVLIVEDDVIIAIDVEQTIAEFGVTSARTASNVAQALAMIAERAPDFVLLDVGLSEDKSFAVANRLAVLKIPFAFVTGYSGDKAFPAEYSGRPRLSKPFSRDELFAILSNWRSCNPG</sequence>
<dbReference type="PROSITE" id="PS50110">
    <property type="entry name" value="RESPONSE_REGULATORY"/>
    <property type="match status" value="1"/>
</dbReference>
<dbReference type="InterPro" id="IPR011006">
    <property type="entry name" value="CheY-like_superfamily"/>
</dbReference>
<dbReference type="SUPFAM" id="SSF52172">
    <property type="entry name" value="CheY-like"/>
    <property type="match status" value="1"/>
</dbReference>
<dbReference type="PANTHER" id="PTHR44591">
    <property type="entry name" value="STRESS RESPONSE REGULATOR PROTEIN 1"/>
    <property type="match status" value="1"/>
</dbReference>
<evidence type="ECO:0000256" key="1">
    <source>
        <dbReference type="ARBA" id="ARBA00022553"/>
    </source>
</evidence>
<dbReference type="PANTHER" id="PTHR44591:SF3">
    <property type="entry name" value="RESPONSE REGULATORY DOMAIN-CONTAINING PROTEIN"/>
    <property type="match status" value="1"/>
</dbReference>
<evidence type="ECO:0000259" key="5">
    <source>
        <dbReference type="PROSITE" id="PS50110"/>
    </source>
</evidence>
<dbReference type="OrthoDB" id="582170at2"/>
<evidence type="ECO:0000313" key="6">
    <source>
        <dbReference type="EMBL" id="OPH84110.1"/>
    </source>
</evidence>
<dbReference type="Gene3D" id="3.40.50.2300">
    <property type="match status" value="1"/>
</dbReference>
<keyword evidence="1 4" id="KW-0597">Phosphoprotein</keyword>
<evidence type="ECO:0000256" key="3">
    <source>
        <dbReference type="ARBA" id="ARBA00023163"/>
    </source>
</evidence>
<dbReference type="EMBL" id="MWPQ01000010">
    <property type="protein sequence ID" value="OPH84110.1"/>
    <property type="molecule type" value="Genomic_DNA"/>
</dbReference>